<keyword evidence="2" id="KW-1185">Reference proteome</keyword>
<organism evidence="1 2">
    <name type="scientific">Crucibulum laeve</name>
    <dbReference type="NCBI Taxonomy" id="68775"/>
    <lineage>
        <taxon>Eukaryota</taxon>
        <taxon>Fungi</taxon>
        <taxon>Dikarya</taxon>
        <taxon>Basidiomycota</taxon>
        <taxon>Agaricomycotina</taxon>
        <taxon>Agaricomycetes</taxon>
        <taxon>Agaricomycetidae</taxon>
        <taxon>Agaricales</taxon>
        <taxon>Agaricineae</taxon>
        <taxon>Nidulariaceae</taxon>
        <taxon>Crucibulum</taxon>
    </lineage>
</organism>
<dbReference type="EMBL" id="ML213667">
    <property type="protein sequence ID" value="TFK32658.1"/>
    <property type="molecule type" value="Genomic_DNA"/>
</dbReference>
<dbReference type="Proteomes" id="UP000308652">
    <property type="component" value="Unassembled WGS sequence"/>
</dbReference>
<evidence type="ECO:0000313" key="2">
    <source>
        <dbReference type="Proteomes" id="UP000308652"/>
    </source>
</evidence>
<name>A0A5C3LIM6_9AGAR</name>
<dbReference type="AlphaFoldDB" id="A0A5C3LIM6"/>
<sequence>MIDHPNQGISRTTRNVIAWPTLPQTVNKTSWGIYDCFRIWGSKPGRGTDVGLLTLMPAPPKSSPFFLSLTLHQAWVRQLVLSLPFFAAGSNQNQDLTVESQAYFVTSTLTRILAFVAVSTPMCAHVGLLKLYDAPRNTKIHLARQVSTTKLLCLVKTCTSGVGGVTKGADWAARTWIEQQRWVRAYIWLWDFLLSTSQRPINADVPHTLLVHASTTCDSSIDKTFDIPEYWFLPLSQPAIAEAGSLHSTRLLAVSPLCDCSVPWLSLSQTTIRDHHQHNHLASPSFVHKTRILLLLRAEDW</sequence>
<gene>
    <name evidence="1" type="ORF">BDQ12DRAFT_771653</name>
</gene>
<accession>A0A5C3LIM6</accession>
<evidence type="ECO:0000313" key="1">
    <source>
        <dbReference type="EMBL" id="TFK32658.1"/>
    </source>
</evidence>
<reference evidence="1 2" key="1">
    <citation type="journal article" date="2019" name="Nat. Ecol. Evol.">
        <title>Megaphylogeny resolves global patterns of mushroom evolution.</title>
        <authorList>
            <person name="Varga T."/>
            <person name="Krizsan K."/>
            <person name="Foldi C."/>
            <person name="Dima B."/>
            <person name="Sanchez-Garcia M."/>
            <person name="Sanchez-Ramirez S."/>
            <person name="Szollosi G.J."/>
            <person name="Szarkandi J.G."/>
            <person name="Papp V."/>
            <person name="Albert L."/>
            <person name="Andreopoulos W."/>
            <person name="Angelini C."/>
            <person name="Antonin V."/>
            <person name="Barry K.W."/>
            <person name="Bougher N.L."/>
            <person name="Buchanan P."/>
            <person name="Buyck B."/>
            <person name="Bense V."/>
            <person name="Catcheside P."/>
            <person name="Chovatia M."/>
            <person name="Cooper J."/>
            <person name="Damon W."/>
            <person name="Desjardin D."/>
            <person name="Finy P."/>
            <person name="Geml J."/>
            <person name="Haridas S."/>
            <person name="Hughes K."/>
            <person name="Justo A."/>
            <person name="Karasinski D."/>
            <person name="Kautmanova I."/>
            <person name="Kiss B."/>
            <person name="Kocsube S."/>
            <person name="Kotiranta H."/>
            <person name="LaButti K.M."/>
            <person name="Lechner B.E."/>
            <person name="Liimatainen K."/>
            <person name="Lipzen A."/>
            <person name="Lukacs Z."/>
            <person name="Mihaltcheva S."/>
            <person name="Morgado L.N."/>
            <person name="Niskanen T."/>
            <person name="Noordeloos M.E."/>
            <person name="Ohm R.A."/>
            <person name="Ortiz-Santana B."/>
            <person name="Ovrebo C."/>
            <person name="Racz N."/>
            <person name="Riley R."/>
            <person name="Savchenko A."/>
            <person name="Shiryaev A."/>
            <person name="Soop K."/>
            <person name="Spirin V."/>
            <person name="Szebenyi C."/>
            <person name="Tomsovsky M."/>
            <person name="Tulloss R.E."/>
            <person name="Uehling J."/>
            <person name="Grigoriev I.V."/>
            <person name="Vagvolgyi C."/>
            <person name="Papp T."/>
            <person name="Martin F.M."/>
            <person name="Miettinen O."/>
            <person name="Hibbett D.S."/>
            <person name="Nagy L.G."/>
        </authorList>
    </citation>
    <scope>NUCLEOTIDE SEQUENCE [LARGE SCALE GENOMIC DNA]</scope>
    <source>
        <strain evidence="1 2">CBS 166.37</strain>
    </source>
</reference>
<protein>
    <submittedName>
        <fullName evidence="1">Uncharacterized protein</fullName>
    </submittedName>
</protein>
<proteinExistence type="predicted"/>